<dbReference type="PANTHER" id="PTHR30265">
    <property type="entry name" value="RHO-INTERACTING TRANSCRIPTION TERMINATION FACTOR NUSG"/>
    <property type="match status" value="1"/>
</dbReference>
<evidence type="ECO:0000313" key="5">
    <source>
        <dbReference type="EMBL" id="MFD2834914.1"/>
    </source>
</evidence>
<dbReference type="SUPFAM" id="SSF82679">
    <property type="entry name" value="N-utilization substance G protein NusG, N-terminal domain"/>
    <property type="match status" value="1"/>
</dbReference>
<evidence type="ECO:0000256" key="3">
    <source>
        <dbReference type="ARBA" id="ARBA00023163"/>
    </source>
</evidence>
<dbReference type="PANTHER" id="PTHR30265:SF4">
    <property type="entry name" value="KOW MOTIF FAMILY PROTEIN, EXPRESSED"/>
    <property type="match status" value="1"/>
</dbReference>
<dbReference type="EMBL" id="JBHUOJ010000037">
    <property type="protein sequence ID" value="MFD2834914.1"/>
    <property type="molecule type" value="Genomic_DNA"/>
</dbReference>
<protein>
    <submittedName>
        <fullName evidence="5">UpxY family transcription antiterminator</fullName>
    </submittedName>
</protein>
<evidence type="ECO:0000259" key="4">
    <source>
        <dbReference type="SMART" id="SM00738"/>
    </source>
</evidence>
<accession>A0ABW5XAF2</accession>
<proteinExistence type="predicted"/>
<dbReference type="Proteomes" id="UP001597438">
    <property type="component" value="Unassembled WGS sequence"/>
</dbReference>
<comment type="caution">
    <text evidence="5">The sequence shown here is derived from an EMBL/GenBank/DDBJ whole genome shotgun (WGS) entry which is preliminary data.</text>
</comment>
<dbReference type="Pfam" id="PF02357">
    <property type="entry name" value="NusG"/>
    <property type="match status" value="1"/>
</dbReference>
<feature type="domain" description="NusG-like N-terminal" evidence="4">
    <location>
        <begin position="1"/>
        <end position="97"/>
    </location>
</feature>
<keyword evidence="6" id="KW-1185">Reference proteome</keyword>
<dbReference type="Gene3D" id="3.30.70.940">
    <property type="entry name" value="NusG, N-terminal domain"/>
    <property type="match status" value="1"/>
</dbReference>
<dbReference type="SMART" id="SM00738">
    <property type="entry name" value="NGN"/>
    <property type="match status" value="1"/>
</dbReference>
<dbReference type="InterPro" id="IPR006645">
    <property type="entry name" value="NGN-like_dom"/>
</dbReference>
<reference evidence="6" key="1">
    <citation type="journal article" date="2019" name="Int. J. Syst. Evol. Microbiol.">
        <title>The Global Catalogue of Microorganisms (GCM) 10K type strain sequencing project: providing services to taxonomists for standard genome sequencing and annotation.</title>
        <authorList>
            <consortium name="The Broad Institute Genomics Platform"/>
            <consortium name="The Broad Institute Genome Sequencing Center for Infectious Disease"/>
            <person name="Wu L."/>
            <person name="Ma J."/>
        </authorList>
    </citation>
    <scope>NUCLEOTIDE SEQUENCE [LARGE SCALE GENOMIC DNA]</scope>
    <source>
        <strain evidence="6">KCTC 52925</strain>
    </source>
</reference>
<dbReference type="RefSeq" id="WP_251740057.1">
    <property type="nucleotide sequence ID" value="NZ_JBHUOJ010000037.1"/>
</dbReference>
<dbReference type="NCBIfam" id="NF033644">
    <property type="entry name" value="antiterm_UpxY"/>
    <property type="match status" value="1"/>
</dbReference>
<evidence type="ECO:0000313" key="6">
    <source>
        <dbReference type="Proteomes" id="UP001597438"/>
    </source>
</evidence>
<keyword evidence="2" id="KW-0805">Transcription regulation</keyword>
<dbReference type="InterPro" id="IPR036735">
    <property type="entry name" value="NGN_dom_sf"/>
</dbReference>
<keyword evidence="3" id="KW-0804">Transcription</keyword>
<sequence length="157" mass="18397">MVWYVIRTKPKHEIKTSELLKDFGMEVYCPVITEVRQWSDRKKKVSVPLFNSYIFVRSTEKNRKEVFNAPGVIGFLNWLGKPAIAREEEINEIMSWLNNDYLSNYKIQEIKEGDRVTFSKGNIKSEEAIVQEVGKRKVKLFLPEIGWLLTADISEIR</sequence>
<gene>
    <name evidence="5" type="ORF">ACFSYS_16600</name>
</gene>
<evidence type="ECO:0000256" key="2">
    <source>
        <dbReference type="ARBA" id="ARBA00023015"/>
    </source>
</evidence>
<dbReference type="CDD" id="cd09895">
    <property type="entry name" value="NGN_SP_UpxY"/>
    <property type="match status" value="1"/>
</dbReference>
<dbReference type="InterPro" id="IPR043425">
    <property type="entry name" value="NusG-like"/>
</dbReference>
<evidence type="ECO:0000256" key="1">
    <source>
        <dbReference type="ARBA" id="ARBA00022814"/>
    </source>
</evidence>
<keyword evidence="1" id="KW-0889">Transcription antitermination</keyword>
<name>A0ABW5XAF2_9FLAO</name>
<organism evidence="5 6">
    <name type="scientific">Christiangramia antarctica</name>
    <dbReference type="NCBI Taxonomy" id="2058158"/>
    <lineage>
        <taxon>Bacteria</taxon>
        <taxon>Pseudomonadati</taxon>
        <taxon>Bacteroidota</taxon>
        <taxon>Flavobacteriia</taxon>
        <taxon>Flavobacteriales</taxon>
        <taxon>Flavobacteriaceae</taxon>
        <taxon>Christiangramia</taxon>
    </lineage>
</organism>